<evidence type="ECO:0000256" key="2">
    <source>
        <dbReference type="ARBA" id="ARBA00022630"/>
    </source>
</evidence>
<sequence>MDQSIIVVGAGVSGILLRQGFQKAGIRFRVFERDASLGARVQGYRVRISDDGIEALRQSLSSERLDELKRYCSTLPIKNNIPTHVLSAIDGILKKPPVATKGPPLLVDRQVLRTALVKGIEAHIEFGKAFVQYNRTNTGIAVELSDGSMTEGPTLVGPDGAWSKVRLQLLPSYKLCDTGARPIFGKTPITKDFLSKFTSPQAMLGVTLLRSATADCLLKPMIFDPAEPITPANYVYWVLFSREDVYTDESRPDDQHSMLEIVQSAQQKMNNWIETFWCLSTQPNSSAGIIKIVISNPTKTPVSNAMDLKVVFVDAAAHVMAPTAALGATTALQDTAVLGPVEVALRGYKQEIPAYAQSALHKSMVSGKVMFGMAPFNELPLIGFRSTE</sequence>
<keyword evidence="2" id="KW-0285">Flavoprotein</keyword>
<dbReference type="InterPro" id="IPR036188">
    <property type="entry name" value="FAD/NAD-bd_sf"/>
</dbReference>
<keyword evidence="3" id="KW-0274">FAD</keyword>
<dbReference type="GO" id="GO:0004497">
    <property type="term" value="F:monooxygenase activity"/>
    <property type="evidence" value="ECO:0007669"/>
    <property type="project" value="UniProtKB-KW"/>
</dbReference>
<evidence type="ECO:0000259" key="6">
    <source>
        <dbReference type="Pfam" id="PF01494"/>
    </source>
</evidence>
<dbReference type="InterPro" id="IPR002938">
    <property type="entry name" value="FAD-bd"/>
</dbReference>
<dbReference type="GO" id="GO:0071949">
    <property type="term" value="F:FAD binding"/>
    <property type="evidence" value="ECO:0007669"/>
    <property type="project" value="InterPro"/>
</dbReference>
<keyword evidence="8" id="KW-1185">Reference proteome</keyword>
<comment type="cofactor">
    <cofactor evidence="1">
        <name>FAD</name>
        <dbReference type="ChEBI" id="CHEBI:57692"/>
    </cofactor>
</comment>
<reference evidence="7" key="1">
    <citation type="journal article" date="2020" name="Stud. Mycol.">
        <title>101 Dothideomycetes genomes: a test case for predicting lifestyles and emergence of pathogens.</title>
        <authorList>
            <person name="Haridas S."/>
            <person name="Albert R."/>
            <person name="Binder M."/>
            <person name="Bloem J."/>
            <person name="Labutti K."/>
            <person name="Salamov A."/>
            <person name="Andreopoulos B."/>
            <person name="Baker S."/>
            <person name="Barry K."/>
            <person name="Bills G."/>
            <person name="Bluhm B."/>
            <person name="Cannon C."/>
            <person name="Castanera R."/>
            <person name="Culley D."/>
            <person name="Daum C."/>
            <person name="Ezra D."/>
            <person name="Gonzalez J."/>
            <person name="Henrissat B."/>
            <person name="Kuo A."/>
            <person name="Liang C."/>
            <person name="Lipzen A."/>
            <person name="Lutzoni F."/>
            <person name="Magnuson J."/>
            <person name="Mondo S."/>
            <person name="Nolan M."/>
            <person name="Ohm R."/>
            <person name="Pangilinan J."/>
            <person name="Park H.-J."/>
            <person name="Ramirez L."/>
            <person name="Alfaro M."/>
            <person name="Sun H."/>
            <person name="Tritt A."/>
            <person name="Yoshinaga Y."/>
            <person name="Zwiers L.-H."/>
            <person name="Turgeon B."/>
            <person name="Goodwin S."/>
            <person name="Spatafora J."/>
            <person name="Crous P."/>
            <person name="Grigoriev I."/>
        </authorList>
    </citation>
    <scope>NUCLEOTIDE SEQUENCE</scope>
    <source>
        <strain evidence="7">CBS 116435</strain>
    </source>
</reference>
<dbReference type="PANTHER" id="PTHR47178:SF5">
    <property type="entry name" value="FAD-BINDING DOMAIN-CONTAINING PROTEIN"/>
    <property type="match status" value="1"/>
</dbReference>
<dbReference type="Proteomes" id="UP000799441">
    <property type="component" value="Unassembled WGS sequence"/>
</dbReference>
<comment type="caution">
    <text evidence="7">The sequence shown here is derived from an EMBL/GenBank/DDBJ whole genome shotgun (WGS) entry which is preliminary data.</text>
</comment>
<evidence type="ECO:0000256" key="3">
    <source>
        <dbReference type="ARBA" id="ARBA00022827"/>
    </source>
</evidence>
<evidence type="ECO:0000256" key="5">
    <source>
        <dbReference type="ARBA" id="ARBA00023033"/>
    </source>
</evidence>
<dbReference type="SUPFAM" id="SSF51905">
    <property type="entry name" value="FAD/NAD(P)-binding domain"/>
    <property type="match status" value="1"/>
</dbReference>
<dbReference type="EMBL" id="MU003804">
    <property type="protein sequence ID" value="KAF2720052.1"/>
    <property type="molecule type" value="Genomic_DNA"/>
</dbReference>
<dbReference type="PANTHER" id="PTHR47178">
    <property type="entry name" value="MONOOXYGENASE, FAD-BINDING"/>
    <property type="match status" value="1"/>
</dbReference>
<keyword evidence="5" id="KW-0503">Monooxygenase</keyword>
<gene>
    <name evidence="7" type="ORF">K431DRAFT_321359</name>
</gene>
<accession>A0A9P4Q8M1</accession>
<dbReference type="OrthoDB" id="47494at2759"/>
<evidence type="ECO:0000313" key="8">
    <source>
        <dbReference type="Proteomes" id="UP000799441"/>
    </source>
</evidence>
<evidence type="ECO:0000313" key="7">
    <source>
        <dbReference type="EMBL" id="KAF2720052.1"/>
    </source>
</evidence>
<dbReference type="AlphaFoldDB" id="A0A9P4Q8M1"/>
<dbReference type="Gene3D" id="3.50.50.60">
    <property type="entry name" value="FAD/NAD(P)-binding domain"/>
    <property type="match status" value="1"/>
</dbReference>
<organism evidence="7 8">
    <name type="scientific">Polychaeton citri CBS 116435</name>
    <dbReference type="NCBI Taxonomy" id="1314669"/>
    <lineage>
        <taxon>Eukaryota</taxon>
        <taxon>Fungi</taxon>
        <taxon>Dikarya</taxon>
        <taxon>Ascomycota</taxon>
        <taxon>Pezizomycotina</taxon>
        <taxon>Dothideomycetes</taxon>
        <taxon>Dothideomycetidae</taxon>
        <taxon>Capnodiales</taxon>
        <taxon>Capnodiaceae</taxon>
        <taxon>Polychaeton</taxon>
    </lineage>
</organism>
<proteinExistence type="predicted"/>
<feature type="domain" description="FAD-binding" evidence="6">
    <location>
        <begin position="4"/>
        <end position="232"/>
    </location>
</feature>
<name>A0A9P4Q8M1_9PEZI</name>
<evidence type="ECO:0000256" key="4">
    <source>
        <dbReference type="ARBA" id="ARBA00023002"/>
    </source>
</evidence>
<protein>
    <submittedName>
        <fullName evidence="7">FAD/NAD(P)-binding domain-containing protein</fullName>
    </submittedName>
</protein>
<evidence type="ECO:0000256" key="1">
    <source>
        <dbReference type="ARBA" id="ARBA00001974"/>
    </source>
</evidence>
<dbReference type="Pfam" id="PF01494">
    <property type="entry name" value="FAD_binding_3"/>
    <property type="match status" value="1"/>
</dbReference>
<dbReference type="PRINTS" id="PR00420">
    <property type="entry name" value="RNGMNOXGNASE"/>
</dbReference>
<keyword evidence="4" id="KW-0560">Oxidoreductase</keyword>